<sequence>MDWQIKPLAHKSAVSGETLNIGETVVCFIFVNENAEIQRVDIHEKETDQFPRPETILGRWTRVVKSRGEEEREARVQQMATAEDIFFSLFNVTDGDEATVAEREALKQVLALMLERKRVLRSQGKVKDGIQNYLHVKTKRELSVSMHELSVDELISLQEKLEALVL</sequence>
<dbReference type="Proteomes" id="UP001304300">
    <property type="component" value="Chromosome"/>
</dbReference>
<proteinExistence type="predicted"/>
<dbReference type="RefSeq" id="WP_317832863.1">
    <property type="nucleotide sequence ID" value="NZ_CP136920.1"/>
</dbReference>
<reference evidence="1 2" key="1">
    <citation type="submission" date="2023-10" db="EMBL/GenBank/DDBJ databases">
        <title>Rubellicoccus peritrichatus gen. nov., sp. nov., isolated from an algae of coral reef tank.</title>
        <authorList>
            <person name="Luo J."/>
        </authorList>
    </citation>
    <scope>NUCLEOTIDE SEQUENCE [LARGE SCALE GENOMIC DNA]</scope>
    <source>
        <strain evidence="1 2">CR14</strain>
    </source>
</reference>
<accession>A0AAQ3L892</accession>
<evidence type="ECO:0000313" key="2">
    <source>
        <dbReference type="Proteomes" id="UP001304300"/>
    </source>
</evidence>
<dbReference type="AlphaFoldDB" id="A0AAQ3L892"/>
<gene>
    <name evidence="1" type="ORF">RZN69_18955</name>
</gene>
<dbReference type="EMBL" id="CP136920">
    <property type="protein sequence ID" value="WOO40706.1"/>
    <property type="molecule type" value="Genomic_DNA"/>
</dbReference>
<name>A0AAQ3L892_9BACT</name>
<keyword evidence="2" id="KW-1185">Reference proteome</keyword>
<evidence type="ECO:0000313" key="1">
    <source>
        <dbReference type="EMBL" id="WOO40706.1"/>
    </source>
</evidence>
<dbReference type="KEGG" id="puo:RZN69_18955"/>
<protein>
    <submittedName>
        <fullName evidence="1">Uncharacterized protein</fullName>
    </submittedName>
</protein>
<organism evidence="1 2">
    <name type="scientific">Rubellicoccus peritrichatus</name>
    <dbReference type="NCBI Taxonomy" id="3080537"/>
    <lineage>
        <taxon>Bacteria</taxon>
        <taxon>Pseudomonadati</taxon>
        <taxon>Verrucomicrobiota</taxon>
        <taxon>Opitutia</taxon>
        <taxon>Puniceicoccales</taxon>
        <taxon>Cerasicoccaceae</taxon>
        <taxon>Rubellicoccus</taxon>
    </lineage>
</organism>